<evidence type="ECO:0000256" key="5">
    <source>
        <dbReference type="ARBA" id="ARBA00022517"/>
    </source>
</evidence>
<proteinExistence type="inferred from homology"/>
<dbReference type="GO" id="GO:0000027">
    <property type="term" value="P:ribosomal large subunit assembly"/>
    <property type="evidence" value="ECO:0007669"/>
    <property type="project" value="TreeGrafter"/>
</dbReference>
<protein>
    <recommendedName>
        <fullName evidence="4">Ribosome biogenesis protein BRX1 homolog</fullName>
    </recommendedName>
</protein>
<name>A0A8S1C0J6_9INSE</name>
<dbReference type="InterPro" id="IPR007109">
    <property type="entry name" value="Brix"/>
</dbReference>
<dbReference type="AlphaFoldDB" id="A0A8S1C0J6"/>
<evidence type="ECO:0000256" key="3">
    <source>
        <dbReference type="ARBA" id="ARBA00006369"/>
    </source>
</evidence>
<sequence>MPPTVMKLLAENKKKNPKRKASDKEKAGLDDALQELPPATRISEETPAKKVKWTNRQRLLVFASRGITFQQRHLLENLRSMLPHSRAESKMSKQDHVSVINEICEMKNCNKCIYMTNAKKSDLYLWISNVAAGPSAKFLIQNVYTMGELKMTGNCLRGSRPFLSFDKTFDQHPHYQLLKELFVQVFGTPNHHPKSQPFFDHVLSFTVLDNRIWFRNYQIVSEDGSLAEIGPRFVLNPIKIFDGSFGGNTLWENPTYTSPNEYRKQIKSELGSKYASRISAKVEYEQRRPEKTHEERPLEELFEGDPLEKALEISAKRAKGIEYKTGVTEAEEKEPRKTKKKKTPMGKKSGKVAKKSLKVKKNKRR</sequence>
<dbReference type="GO" id="GO:0019843">
    <property type="term" value="F:rRNA binding"/>
    <property type="evidence" value="ECO:0007669"/>
    <property type="project" value="InterPro"/>
</dbReference>
<dbReference type="Pfam" id="PF04427">
    <property type="entry name" value="Brix"/>
    <property type="match status" value="1"/>
</dbReference>
<dbReference type="PANTHER" id="PTHR13634:SF0">
    <property type="entry name" value="RIBOSOME BIOGENESIS PROTEIN BRX1 HOMOLOG"/>
    <property type="match status" value="1"/>
</dbReference>
<comment type="subcellular location">
    <subcellularLocation>
        <location evidence="2">Nucleus</location>
        <location evidence="2">Nucleolus</location>
    </subcellularLocation>
</comment>
<accession>A0A8S1C0J6</accession>
<feature type="compositionally biased region" description="Basic and acidic residues" evidence="7">
    <location>
        <begin position="10"/>
        <end position="29"/>
    </location>
</feature>
<evidence type="ECO:0000256" key="1">
    <source>
        <dbReference type="ARBA" id="ARBA00003439"/>
    </source>
</evidence>
<gene>
    <name evidence="9" type="ORF">CLODIP_2_CD14348</name>
</gene>
<evidence type="ECO:0000259" key="8">
    <source>
        <dbReference type="PROSITE" id="PS50833"/>
    </source>
</evidence>
<reference evidence="9 10" key="1">
    <citation type="submission" date="2020-04" db="EMBL/GenBank/DDBJ databases">
        <authorList>
            <person name="Alioto T."/>
            <person name="Alioto T."/>
            <person name="Gomez Garrido J."/>
        </authorList>
    </citation>
    <scope>NUCLEOTIDE SEQUENCE [LARGE SCALE GENOMIC DNA]</scope>
</reference>
<dbReference type="InterPro" id="IPR026532">
    <property type="entry name" value="BRX1"/>
</dbReference>
<comment type="caution">
    <text evidence="9">The sequence shown here is derived from an EMBL/GenBank/DDBJ whole genome shotgun (WGS) entry which is preliminary data.</text>
</comment>
<dbReference type="EMBL" id="CADEPI010000009">
    <property type="protein sequence ID" value="CAB3362612.1"/>
    <property type="molecule type" value="Genomic_DNA"/>
</dbReference>
<dbReference type="GO" id="GO:0005730">
    <property type="term" value="C:nucleolus"/>
    <property type="evidence" value="ECO:0007669"/>
    <property type="project" value="UniProtKB-SubCell"/>
</dbReference>
<organism evidence="9 10">
    <name type="scientific">Cloeon dipterum</name>
    <dbReference type="NCBI Taxonomy" id="197152"/>
    <lineage>
        <taxon>Eukaryota</taxon>
        <taxon>Metazoa</taxon>
        <taxon>Ecdysozoa</taxon>
        <taxon>Arthropoda</taxon>
        <taxon>Hexapoda</taxon>
        <taxon>Insecta</taxon>
        <taxon>Pterygota</taxon>
        <taxon>Palaeoptera</taxon>
        <taxon>Ephemeroptera</taxon>
        <taxon>Pisciforma</taxon>
        <taxon>Baetidae</taxon>
        <taxon>Cloeon</taxon>
    </lineage>
</organism>
<dbReference type="Proteomes" id="UP000494165">
    <property type="component" value="Unassembled WGS sequence"/>
</dbReference>
<evidence type="ECO:0000313" key="9">
    <source>
        <dbReference type="EMBL" id="CAB3362612.1"/>
    </source>
</evidence>
<feature type="region of interest" description="Disordered" evidence="7">
    <location>
        <begin position="322"/>
        <end position="365"/>
    </location>
</feature>
<evidence type="ECO:0000256" key="4">
    <source>
        <dbReference type="ARBA" id="ARBA00020522"/>
    </source>
</evidence>
<keyword evidence="6" id="KW-0539">Nucleus</keyword>
<evidence type="ECO:0000256" key="2">
    <source>
        <dbReference type="ARBA" id="ARBA00004604"/>
    </source>
</evidence>
<dbReference type="PROSITE" id="PS50833">
    <property type="entry name" value="BRIX"/>
    <property type="match status" value="1"/>
</dbReference>
<feature type="domain" description="Brix" evidence="8">
    <location>
        <begin position="57"/>
        <end position="246"/>
    </location>
</feature>
<feature type="region of interest" description="Disordered" evidence="7">
    <location>
        <begin position="1"/>
        <end position="47"/>
    </location>
</feature>
<dbReference type="GO" id="GO:0006364">
    <property type="term" value="P:rRNA processing"/>
    <property type="evidence" value="ECO:0007669"/>
    <property type="project" value="InterPro"/>
</dbReference>
<evidence type="ECO:0000256" key="7">
    <source>
        <dbReference type="SAM" id="MobiDB-lite"/>
    </source>
</evidence>
<dbReference type="PANTHER" id="PTHR13634">
    <property type="entry name" value="RIBOSOME BIOGENESIS PROTEIN BRIX"/>
    <property type="match status" value="1"/>
</dbReference>
<evidence type="ECO:0000313" key="10">
    <source>
        <dbReference type="Proteomes" id="UP000494165"/>
    </source>
</evidence>
<comment type="similarity">
    <text evidence="3">Belongs to the BRX1 family.</text>
</comment>
<dbReference type="SUPFAM" id="SSF52954">
    <property type="entry name" value="Class II aaRS ABD-related"/>
    <property type="match status" value="1"/>
</dbReference>
<comment type="function">
    <text evidence="1">Required for biogenesis of the 60S ribosomal subunit.</text>
</comment>
<dbReference type="OrthoDB" id="1638493at2759"/>
<dbReference type="SMART" id="SM00879">
    <property type="entry name" value="Brix"/>
    <property type="match status" value="1"/>
</dbReference>
<evidence type="ECO:0000256" key="6">
    <source>
        <dbReference type="ARBA" id="ARBA00023242"/>
    </source>
</evidence>
<keyword evidence="10" id="KW-1185">Reference proteome</keyword>
<feature type="compositionally biased region" description="Basic residues" evidence="7">
    <location>
        <begin position="336"/>
        <end position="365"/>
    </location>
</feature>
<keyword evidence="5" id="KW-0690">Ribosome biogenesis</keyword>